<organism evidence="2 3">
    <name type="scientific">Pleurodeles waltl</name>
    <name type="common">Iberian ribbed newt</name>
    <dbReference type="NCBI Taxonomy" id="8319"/>
    <lineage>
        <taxon>Eukaryota</taxon>
        <taxon>Metazoa</taxon>
        <taxon>Chordata</taxon>
        <taxon>Craniata</taxon>
        <taxon>Vertebrata</taxon>
        <taxon>Euteleostomi</taxon>
        <taxon>Amphibia</taxon>
        <taxon>Batrachia</taxon>
        <taxon>Caudata</taxon>
        <taxon>Salamandroidea</taxon>
        <taxon>Salamandridae</taxon>
        <taxon>Pleurodelinae</taxon>
        <taxon>Pleurodeles</taxon>
    </lineage>
</organism>
<feature type="compositionally biased region" description="Polar residues" evidence="1">
    <location>
        <begin position="1"/>
        <end position="10"/>
    </location>
</feature>
<evidence type="ECO:0000256" key="1">
    <source>
        <dbReference type="SAM" id="MobiDB-lite"/>
    </source>
</evidence>
<evidence type="ECO:0000313" key="3">
    <source>
        <dbReference type="Proteomes" id="UP001066276"/>
    </source>
</evidence>
<evidence type="ECO:0000313" key="2">
    <source>
        <dbReference type="EMBL" id="KAJ1096661.1"/>
    </source>
</evidence>
<protein>
    <submittedName>
        <fullName evidence="2">Uncharacterized protein</fullName>
    </submittedName>
</protein>
<feature type="region of interest" description="Disordered" evidence="1">
    <location>
        <begin position="1"/>
        <end position="30"/>
    </location>
</feature>
<name>A0AAV7LYP1_PLEWA</name>
<comment type="caution">
    <text evidence="2">The sequence shown here is derived from an EMBL/GenBank/DDBJ whole genome shotgun (WGS) entry which is preliminary data.</text>
</comment>
<keyword evidence="3" id="KW-1185">Reference proteome</keyword>
<proteinExistence type="predicted"/>
<accession>A0AAV7LYP1</accession>
<dbReference type="EMBL" id="JANPWB010000014">
    <property type="protein sequence ID" value="KAJ1096661.1"/>
    <property type="molecule type" value="Genomic_DNA"/>
</dbReference>
<dbReference type="AlphaFoldDB" id="A0AAV7LYP1"/>
<dbReference type="Proteomes" id="UP001066276">
    <property type="component" value="Chromosome 10"/>
</dbReference>
<gene>
    <name evidence="2" type="ORF">NDU88_001796</name>
</gene>
<sequence>MKGDNMASQTEGRRCVGALGGERTRKRRTRQTISFQEHDFASSLCLGRLPQEPLIARASSKAREGGGVTREGLLAATRHEGRFRSMIMQPDSLKGIGAFFF</sequence>
<reference evidence="2" key="1">
    <citation type="journal article" date="2022" name="bioRxiv">
        <title>Sequencing and chromosome-scale assembly of the giantPleurodeles waltlgenome.</title>
        <authorList>
            <person name="Brown T."/>
            <person name="Elewa A."/>
            <person name="Iarovenko S."/>
            <person name="Subramanian E."/>
            <person name="Araus A.J."/>
            <person name="Petzold A."/>
            <person name="Susuki M."/>
            <person name="Suzuki K.-i.T."/>
            <person name="Hayashi T."/>
            <person name="Toyoda A."/>
            <person name="Oliveira C."/>
            <person name="Osipova E."/>
            <person name="Leigh N.D."/>
            <person name="Simon A."/>
            <person name="Yun M.H."/>
        </authorList>
    </citation>
    <scope>NUCLEOTIDE SEQUENCE</scope>
    <source>
        <strain evidence="2">20211129_DDA</strain>
        <tissue evidence="2">Liver</tissue>
    </source>
</reference>